<dbReference type="CDD" id="cd00771">
    <property type="entry name" value="ThrRS_core"/>
    <property type="match status" value="1"/>
</dbReference>
<dbReference type="GO" id="GO:0005524">
    <property type="term" value="F:ATP binding"/>
    <property type="evidence" value="ECO:0007669"/>
    <property type="project" value="UniProtKB-KW"/>
</dbReference>
<dbReference type="FunFam" id="3.30.930.10:FF:000002">
    <property type="entry name" value="Threonine--tRNA ligase"/>
    <property type="match status" value="1"/>
</dbReference>
<dbReference type="AlphaFoldDB" id="A0A2K6GM25"/>
<dbReference type="Pfam" id="PF07973">
    <property type="entry name" value="tRNA_SAD"/>
    <property type="match status" value="1"/>
</dbReference>
<comment type="similarity">
    <text evidence="1">Belongs to the class-II aminoacyl-tRNA synthetase family.</text>
</comment>
<evidence type="ECO:0000313" key="15">
    <source>
        <dbReference type="Proteomes" id="UP000233160"/>
    </source>
</evidence>
<reference evidence="14" key="1">
    <citation type="submission" date="2025-08" db="UniProtKB">
        <authorList>
            <consortium name="Ensembl"/>
        </authorList>
    </citation>
    <scope>IDENTIFICATION</scope>
</reference>
<sequence>MAAKAPAAEAVASRLERQEEDIRWLWAEVQRLRDEQLNAPDRCQAEGQCLTREVAQLRAENRDLRQRLYSLRLCLAEELSHRAELESAARAAGAQDELPSSQSQEKDAKKRKMKESEPDSEVKYQPNFIKERLKLFEILKKDHQLLLAIYEKKEKASNMITVRVADGKTVQGEVWKTTPYQVAVEIRAVTVSVSFTVVSPVPNTVWVRTEHRRGDSANGLSVHAMQVYWHSSAHILGEAMELYYGGHLCYGPPIENGFYYDMFMEDRAVSSTELSALENICKTIIKEKQPFERLEVSKEVLLEMCGPLIDLCKGPHVRHTGKIKTIKIFKNSSTYWEGNPEMETLQRIYGISFPDNKMMRTWEKFQEEAKNRDHRKIGKEQELFFFHDLSPGSCFFLPRGAFIYNTLMDFIREEYHKRNFTEVLSPNVYNSKLWETSGHWQHYSENMFAFEIEKDTFIEEEIKGCLQFLQSVYSAFGFSFQLNLSTRPENFLGESEMWDEAEKQLQNSLMEFGEPWKMNPGDGAFYGPKIDIKIKDAIGRYHQCATIQLDFQLPIRFNLTYVSKDGDDKKRPVIIHRAILGSVERMIAILSENYGGKWPFWLSPRQVMVIPVGPTCEEYALQVSSEFFEEGFMADVDLDHSCTLNKKIRNAQLAQYNFILVVGEKEKINDAVNVRTRDNKIHGEISVTSAIDKLKNLKKSRTLNAEEDF</sequence>
<evidence type="ECO:0000256" key="3">
    <source>
        <dbReference type="ARBA" id="ARBA00022598"/>
    </source>
</evidence>
<dbReference type="InterPro" id="IPR002320">
    <property type="entry name" value="Thr-tRNA-ligase_IIa"/>
</dbReference>
<organism evidence="14 15">
    <name type="scientific">Propithecus coquereli</name>
    <name type="common">Coquerel's sifaka</name>
    <name type="synonym">Propithecus verreauxi coquereli</name>
    <dbReference type="NCBI Taxonomy" id="379532"/>
    <lineage>
        <taxon>Eukaryota</taxon>
        <taxon>Metazoa</taxon>
        <taxon>Chordata</taxon>
        <taxon>Craniata</taxon>
        <taxon>Vertebrata</taxon>
        <taxon>Euteleostomi</taxon>
        <taxon>Mammalia</taxon>
        <taxon>Eutheria</taxon>
        <taxon>Euarchontoglires</taxon>
        <taxon>Primates</taxon>
        <taxon>Strepsirrhini</taxon>
        <taxon>Lemuriformes</taxon>
        <taxon>Indriidae</taxon>
        <taxon>Propithecus</taxon>
    </lineage>
</organism>
<gene>
    <name evidence="14" type="primary">TARS3</name>
</gene>
<dbReference type="SMART" id="SM00863">
    <property type="entry name" value="tRNA_SAD"/>
    <property type="match status" value="1"/>
</dbReference>
<dbReference type="PRINTS" id="PR01047">
    <property type="entry name" value="TRNASYNTHTHR"/>
</dbReference>
<dbReference type="InterPro" id="IPR012947">
    <property type="entry name" value="tRNA_SAD"/>
</dbReference>
<dbReference type="Gene3D" id="3.30.980.10">
    <property type="entry name" value="Threonyl-trna Synthetase, Chain A, domain 2"/>
    <property type="match status" value="2"/>
</dbReference>
<dbReference type="InterPro" id="IPR033728">
    <property type="entry name" value="ThrRS_core"/>
</dbReference>
<keyword evidence="6" id="KW-0862">Zinc</keyword>
<feature type="compositionally biased region" description="Basic and acidic residues" evidence="12">
    <location>
        <begin position="104"/>
        <end position="122"/>
    </location>
</feature>
<dbReference type="GO" id="GO:0006435">
    <property type="term" value="P:threonyl-tRNA aminoacylation"/>
    <property type="evidence" value="ECO:0007669"/>
    <property type="project" value="Ensembl"/>
</dbReference>
<keyword evidence="5" id="KW-0547">Nucleotide-binding</keyword>
<dbReference type="Proteomes" id="UP000233160">
    <property type="component" value="Unassembled WGS sequence"/>
</dbReference>
<evidence type="ECO:0000256" key="5">
    <source>
        <dbReference type="ARBA" id="ARBA00022741"/>
    </source>
</evidence>
<dbReference type="InterPro" id="IPR045864">
    <property type="entry name" value="aa-tRNA-synth_II/BPL/LPL"/>
</dbReference>
<dbReference type="Pfam" id="PF00587">
    <property type="entry name" value="tRNA-synt_2b"/>
    <property type="match status" value="1"/>
</dbReference>
<dbReference type="GO" id="GO:0005739">
    <property type="term" value="C:mitochondrion"/>
    <property type="evidence" value="ECO:0007669"/>
    <property type="project" value="TreeGrafter"/>
</dbReference>
<dbReference type="GO" id="GO:0005634">
    <property type="term" value="C:nucleus"/>
    <property type="evidence" value="ECO:0007669"/>
    <property type="project" value="Ensembl"/>
</dbReference>
<evidence type="ECO:0000256" key="2">
    <source>
        <dbReference type="ARBA" id="ARBA00013163"/>
    </source>
</evidence>
<dbReference type="InterPro" id="IPR036621">
    <property type="entry name" value="Anticodon-bd_dom_sf"/>
</dbReference>
<dbReference type="STRING" id="379532.ENSPCOP00000027264"/>
<accession>A0A2K6GM25</accession>
<dbReference type="InterPro" id="IPR002314">
    <property type="entry name" value="aa-tRNA-synt_IIb"/>
</dbReference>
<keyword evidence="8" id="KW-0648">Protein biosynthesis</keyword>
<evidence type="ECO:0000256" key="7">
    <source>
        <dbReference type="ARBA" id="ARBA00022840"/>
    </source>
</evidence>
<dbReference type="GeneTree" id="ENSGT00940000159348"/>
<evidence type="ECO:0000256" key="12">
    <source>
        <dbReference type="SAM" id="MobiDB-lite"/>
    </source>
</evidence>
<keyword evidence="3" id="KW-0436">Ligase</keyword>
<dbReference type="InterPro" id="IPR047246">
    <property type="entry name" value="ThrRS_anticodon"/>
</dbReference>
<name>A0A2K6GM25_PROCO</name>
<dbReference type="FunFam" id="3.40.50.800:FF:000003">
    <property type="entry name" value="Threonine--tRNA ligase 2, cytoplasmic"/>
    <property type="match status" value="1"/>
</dbReference>
<evidence type="ECO:0000259" key="13">
    <source>
        <dbReference type="SMART" id="SM00863"/>
    </source>
</evidence>
<keyword evidence="7" id="KW-0067">ATP-binding</keyword>
<comment type="catalytic activity">
    <reaction evidence="11">
        <text>tRNA(Thr) + L-threonine + ATP = L-threonyl-tRNA(Thr) + AMP + diphosphate + H(+)</text>
        <dbReference type="Rhea" id="RHEA:24624"/>
        <dbReference type="Rhea" id="RHEA-COMP:9670"/>
        <dbReference type="Rhea" id="RHEA-COMP:9704"/>
        <dbReference type="ChEBI" id="CHEBI:15378"/>
        <dbReference type="ChEBI" id="CHEBI:30616"/>
        <dbReference type="ChEBI" id="CHEBI:33019"/>
        <dbReference type="ChEBI" id="CHEBI:57926"/>
        <dbReference type="ChEBI" id="CHEBI:78442"/>
        <dbReference type="ChEBI" id="CHEBI:78534"/>
        <dbReference type="ChEBI" id="CHEBI:456215"/>
        <dbReference type="EC" id="6.1.1.3"/>
    </reaction>
</comment>
<dbReference type="GO" id="GO:0046872">
    <property type="term" value="F:metal ion binding"/>
    <property type="evidence" value="ECO:0007669"/>
    <property type="project" value="UniProtKB-KW"/>
</dbReference>
<evidence type="ECO:0000256" key="10">
    <source>
        <dbReference type="ARBA" id="ARBA00031900"/>
    </source>
</evidence>
<evidence type="ECO:0000256" key="4">
    <source>
        <dbReference type="ARBA" id="ARBA00022723"/>
    </source>
</evidence>
<reference evidence="14" key="2">
    <citation type="submission" date="2025-09" db="UniProtKB">
        <authorList>
            <consortium name="Ensembl"/>
        </authorList>
    </citation>
    <scope>IDENTIFICATION</scope>
</reference>
<evidence type="ECO:0000256" key="11">
    <source>
        <dbReference type="ARBA" id="ARBA00049515"/>
    </source>
</evidence>
<dbReference type="Ensembl" id="ENSPCOT00000038069.1">
    <property type="protein sequence ID" value="ENSPCOP00000027264.1"/>
    <property type="gene ID" value="ENSPCOG00000026095.1"/>
</dbReference>
<dbReference type="PANTHER" id="PTHR11451">
    <property type="entry name" value="THREONINE-TRNA LIGASE"/>
    <property type="match status" value="1"/>
</dbReference>
<proteinExistence type="inferred from homology"/>
<dbReference type="Gene3D" id="3.30.930.10">
    <property type="entry name" value="Bira Bifunctional Protein, Domain 2"/>
    <property type="match status" value="2"/>
</dbReference>
<dbReference type="InterPro" id="IPR012675">
    <property type="entry name" value="Beta-grasp_dom_sf"/>
</dbReference>
<dbReference type="EC" id="6.1.1.3" evidence="2"/>
<dbReference type="CDD" id="cd00860">
    <property type="entry name" value="ThrRS_anticodon"/>
    <property type="match status" value="1"/>
</dbReference>
<evidence type="ECO:0000256" key="9">
    <source>
        <dbReference type="ARBA" id="ARBA00023146"/>
    </source>
</evidence>
<dbReference type="SUPFAM" id="SSF52954">
    <property type="entry name" value="Class II aaRS ABD-related"/>
    <property type="match status" value="1"/>
</dbReference>
<dbReference type="Gene3D" id="3.40.50.800">
    <property type="entry name" value="Anticodon-binding domain"/>
    <property type="match status" value="1"/>
</dbReference>
<dbReference type="Pfam" id="PF03129">
    <property type="entry name" value="HGTP_anticodon"/>
    <property type="match status" value="1"/>
</dbReference>
<dbReference type="GO" id="GO:0004829">
    <property type="term" value="F:threonine-tRNA ligase activity"/>
    <property type="evidence" value="ECO:0007669"/>
    <property type="project" value="UniProtKB-EC"/>
</dbReference>
<dbReference type="PANTHER" id="PTHR11451:SF38">
    <property type="entry name" value="THREONINE--TRNA LIGASE 2, CYTOPLASMIC"/>
    <property type="match status" value="1"/>
</dbReference>
<dbReference type="Gene3D" id="3.10.20.30">
    <property type="match status" value="1"/>
</dbReference>
<dbReference type="SUPFAM" id="SSF55681">
    <property type="entry name" value="Class II aaRS and biotin synthetases"/>
    <property type="match status" value="1"/>
</dbReference>
<dbReference type="InterPro" id="IPR018163">
    <property type="entry name" value="Thr/Ala-tRNA-synth_IIc_edit"/>
</dbReference>
<evidence type="ECO:0000256" key="1">
    <source>
        <dbReference type="ARBA" id="ARBA00008226"/>
    </source>
</evidence>
<protein>
    <recommendedName>
        <fullName evidence="2">threonine--tRNA ligase</fullName>
        <ecNumber evidence="2">6.1.1.3</ecNumber>
    </recommendedName>
    <alternativeName>
        <fullName evidence="10">Threonyl-tRNA synthetase</fullName>
    </alternativeName>
</protein>
<keyword evidence="9" id="KW-0030">Aminoacyl-tRNA synthetase</keyword>
<feature type="domain" description="Threonyl/alanyl tRNA synthetase SAD" evidence="13">
    <location>
        <begin position="300"/>
        <end position="349"/>
    </location>
</feature>
<dbReference type="InterPro" id="IPR004154">
    <property type="entry name" value="Anticodon-bd"/>
</dbReference>
<evidence type="ECO:0000256" key="6">
    <source>
        <dbReference type="ARBA" id="ARBA00022833"/>
    </source>
</evidence>
<evidence type="ECO:0000256" key="8">
    <source>
        <dbReference type="ARBA" id="ARBA00022917"/>
    </source>
</evidence>
<dbReference type="OMA" id="RIETRHD"/>
<keyword evidence="15" id="KW-1185">Reference proteome</keyword>
<evidence type="ECO:0000313" key="14">
    <source>
        <dbReference type="Ensembl" id="ENSPCOP00000027264.1"/>
    </source>
</evidence>
<keyword evidence="4" id="KW-0479">Metal-binding</keyword>
<dbReference type="SUPFAM" id="SSF55186">
    <property type="entry name" value="ThrRS/AlaRS common domain"/>
    <property type="match status" value="1"/>
</dbReference>
<feature type="region of interest" description="Disordered" evidence="12">
    <location>
        <begin position="87"/>
        <end position="122"/>
    </location>
</feature>